<name>A0A7R9FH75_9NEOP</name>
<evidence type="ECO:0000256" key="1">
    <source>
        <dbReference type="SAM" id="MobiDB-lite"/>
    </source>
</evidence>
<accession>A0A7R9FH75</accession>
<gene>
    <name evidence="2" type="ORF">TTEB3V08_LOCUS595</name>
</gene>
<protein>
    <submittedName>
        <fullName evidence="2">Uncharacterized protein</fullName>
    </submittedName>
</protein>
<proteinExistence type="predicted"/>
<sequence length="565" mass="62821">MDCTQLFVLCMHLRARDNVTDSEVGDEGRYAPFWPWEVIASSGEYQVLTFNRVHLAQRTGSPRYVDDSPAPPSPVTDRPLFRLLTQVSYWSCEISHPSLPRGKKNLSGLSSTRCLSCRISRQPEPVVDEDVPNKTGPKRIVFQSLCSECAPPATKKKKILGVSSQASYTDRGSIIVSNDGANICGWRLSCGCFRQRIEEAAASYLWEVAVPVKSATMAGKSQMNEHKKHFVDLAGLITPIGREDEEQYHPYLSPTRTHSGREEDETQEETRTRFRLKFYTSHPGGDVITDKERSGLILVFCACAYRPGIDPGNTRLVARRTDHYITGPVINEVTRPVNNSDSPAEPTECPKMIGNIHLIHLAFCEDFLLQQTEEIHRGFSVTFEAEITLRGGIGKVIFRGSVPHIYMEGEWKHVLEKNLSTPDQDSNHNLPVFGSPEYCENITLDHAATEFPLLGSCIACFTLPPPPPHPPPQLSSDRLKPRSGHWAVTIDFLQEAAITSLSSGPTFEKKTGVMRHFGMRGGGKGEENGTGNCLVPSGLVQEAEEEVALTRPNDLGNWNVTLFEY</sequence>
<dbReference type="AlphaFoldDB" id="A0A7R9FH75"/>
<organism evidence="2">
    <name type="scientific">Timema tahoe</name>
    <dbReference type="NCBI Taxonomy" id="61484"/>
    <lineage>
        <taxon>Eukaryota</taxon>
        <taxon>Metazoa</taxon>
        <taxon>Ecdysozoa</taxon>
        <taxon>Arthropoda</taxon>
        <taxon>Hexapoda</taxon>
        <taxon>Insecta</taxon>
        <taxon>Pterygota</taxon>
        <taxon>Neoptera</taxon>
        <taxon>Polyneoptera</taxon>
        <taxon>Phasmatodea</taxon>
        <taxon>Timematodea</taxon>
        <taxon>Timematoidea</taxon>
        <taxon>Timematidae</taxon>
        <taxon>Timema</taxon>
    </lineage>
</organism>
<dbReference type="EMBL" id="OE000099">
    <property type="protein sequence ID" value="CAD7452414.1"/>
    <property type="molecule type" value="Genomic_DNA"/>
</dbReference>
<evidence type="ECO:0000313" key="2">
    <source>
        <dbReference type="EMBL" id="CAD7452414.1"/>
    </source>
</evidence>
<feature type="region of interest" description="Disordered" evidence="1">
    <location>
        <begin position="251"/>
        <end position="271"/>
    </location>
</feature>
<reference evidence="2" key="1">
    <citation type="submission" date="2020-11" db="EMBL/GenBank/DDBJ databases">
        <authorList>
            <person name="Tran Van P."/>
        </authorList>
    </citation>
    <scope>NUCLEOTIDE SEQUENCE</scope>
</reference>